<feature type="domain" description="Nitroreductase" evidence="1">
    <location>
        <begin position="70"/>
        <end position="219"/>
    </location>
</feature>
<dbReference type="Gene3D" id="3.40.109.10">
    <property type="entry name" value="NADH Oxidase"/>
    <property type="match status" value="1"/>
</dbReference>
<accession>A0A2S3VMM8</accession>
<sequence>MLRVATAVAATNTWRCFKRWGMTWIDLGDPIPRLAPERYEPLEWEIGDVCPLPASSEALDWPFGEVLDARASHREFGVVHDQQLGAFLWHACRTRGSGTSNLGFDLEHRAAPSAGAIHPIHIVVKRPEDDRWWMYEPRAHQLVELRHATGKLAGLYELSLRVLGGDEATRILFLAEPGKTLGKYQDGCSLVWRDAGVLLAVMALTATAQGLNFCPLGITGEPWASTLADQGKLAGVGLALLGSATRT</sequence>
<dbReference type="SUPFAM" id="SSF55469">
    <property type="entry name" value="FMN-dependent nitroreductase-like"/>
    <property type="match status" value="1"/>
</dbReference>
<dbReference type="Pfam" id="PF00881">
    <property type="entry name" value="Nitroreductase"/>
    <property type="match status" value="1"/>
</dbReference>
<keyword evidence="3" id="KW-1185">Reference proteome</keyword>
<name>A0A2S3VMM8_9PSED</name>
<dbReference type="OrthoDB" id="797566at2"/>
<dbReference type="GO" id="GO:0016491">
    <property type="term" value="F:oxidoreductase activity"/>
    <property type="evidence" value="ECO:0007669"/>
    <property type="project" value="InterPro"/>
</dbReference>
<gene>
    <name evidence="2" type="ORF">B0D71_18480</name>
</gene>
<dbReference type="AlphaFoldDB" id="A0A2S3VMM8"/>
<proteinExistence type="predicted"/>
<dbReference type="InterPro" id="IPR029479">
    <property type="entry name" value="Nitroreductase"/>
</dbReference>
<dbReference type="InterPro" id="IPR000415">
    <property type="entry name" value="Nitroreductase-like"/>
</dbReference>
<protein>
    <recommendedName>
        <fullName evidence="1">Nitroreductase domain-containing protein</fullName>
    </recommendedName>
</protein>
<evidence type="ECO:0000313" key="3">
    <source>
        <dbReference type="Proteomes" id="UP000237440"/>
    </source>
</evidence>
<evidence type="ECO:0000313" key="2">
    <source>
        <dbReference type="EMBL" id="POF41218.1"/>
    </source>
</evidence>
<dbReference type="EMBL" id="MUJK01000005">
    <property type="protein sequence ID" value="POF41218.1"/>
    <property type="molecule type" value="Genomic_DNA"/>
</dbReference>
<dbReference type="Proteomes" id="UP000237440">
    <property type="component" value="Unassembled WGS sequence"/>
</dbReference>
<comment type="caution">
    <text evidence="2">The sequence shown here is derived from an EMBL/GenBank/DDBJ whole genome shotgun (WGS) entry which is preliminary data.</text>
</comment>
<organism evidence="2 3">
    <name type="scientific">Pseudomonas laurylsulfativorans</name>
    <dbReference type="NCBI Taxonomy" id="1943631"/>
    <lineage>
        <taxon>Bacteria</taxon>
        <taxon>Pseudomonadati</taxon>
        <taxon>Pseudomonadota</taxon>
        <taxon>Gammaproteobacteria</taxon>
        <taxon>Pseudomonadales</taxon>
        <taxon>Pseudomonadaceae</taxon>
        <taxon>Pseudomonas</taxon>
    </lineage>
</organism>
<evidence type="ECO:0000259" key="1">
    <source>
        <dbReference type="Pfam" id="PF00881"/>
    </source>
</evidence>
<reference evidence="3" key="1">
    <citation type="submission" date="2017-02" db="EMBL/GenBank/DDBJ databases">
        <authorList>
            <person name="Furmanczyk E.M."/>
        </authorList>
    </citation>
    <scope>NUCLEOTIDE SEQUENCE [LARGE SCALE GENOMIC DNA]</scope>
    <source>
        <strain evidence="3">AP3_22</strain>
    </source>
</reference>